<dbReference type="Proteomes" id="UP000254076">
    <property type="component" value="Unassembled WGS sequence"/>
</dbReference>
<dbReference type="AlphaFoldDB" id="A0A076Z7Z4"/>
<reference evidence="14 15" key="4">
    <citation type="submission" date="2018-06" db="EMBL/GenBank/DDBJ databases">
        <authorList>
            <consortium name="Pathogen Informatics"/>
            <person name="Doyle S."/>
        </authorList>
    </citation>
    <scope>NUCLEOTIDE SEQUENCE [LARGE SCALE GENOMIC DNA]</scope>
    <source>
        <strain evidence="9 14">NCTC8181</strain>
        <strain evidence="10 15">NCTC8185</strain>
        <strain evidence="11 16">NCTC9828</strain>
    </source>
</reference>
<keyword evidence="3" id="KW-0159">Chromosome partition</keyword>
<comment type="similarity">
    <text evidence="2">Belongs to the ParB family.</text>
</comment>
<dbReference type="Gene3D" id="3.90.1530.30">
    <property type="match status" value="1"/>
</dbReference>
<dbReference type="Proteomes" id="UP000093122">
    <property type="component" value="Unassembled WGS sequence"/>
</dbReference>
<evidence type="ECO:0000313" key="14">
    <source>
        <dbReference type="Proteomes" id="UP000250200"/>
    </source>
</evidence>
<evidence type="ECO:0000313" key="15">
    <source>
        <dbReference type="Proteomes" id="UP000254076"/>
    </source>
</evidence>
<dbReference type="InterPro" id="IPR050336">
    <property type="entry name" value="Chromosome_partition/occlusion"/>
</dbReference>
<dbReference type="EMBL" id="UHEW01000005">
    <property type="protein sequence ID" value="SUN27324.1"/>
    <property type="molecule type" value="Genomic_DNA"/>
</dbReference>
<dbReference type="Pfam" id="PF02195">
    <property type="entry name" value="ParB_N"/>
    <property type="match status" value="1"/>
</dbReference>
<dbReference type="EMBL" id="LBKL01000066">
    <property type="protein sequence ID" value="KLL38889.1"/>
    <property type="molecule type" value="Genomic_DNA"/>
</dbReference>
<evidence type="ECO:0000256" key="1">
    <source>
        <dbReference type="ARBA" id="ARBA00004453"/>
    </source>
</evidence>
<dbReference type="InterPro" id="IPR036086">
    <property type="entry name" value="ParB/Sulfiredoxin_sf"/>
</dbReference>
<name>A0A076Z7Z4_STRAG</name>
<dbReference type="InterPro" id="IPR003115">
    <property type="entry name" value="ParB_N"/>
</dbReference>
<dbReference type="EMBL" id="UHEQ01000004">
    <property type="protein sequence ID" value="SUN13732.1"/>
    <property type="molecule type" value="Genomic_DNA"/>
</dbReference>
<dbReference type="GO" id="GO:0007059">
    <property type="term" value="P:chromosome segregation"/>
    <property type="evidence" value="ECO:0007669"/>
    <property type="project" value="UniProtKB-KW"/>
</dbReference>
<dbReference type="EMBL" id="MAWT01000046">
    <property type="protein sequence ID" value="OCM70467.1"/>
    <property type="molecule type" value="Genomic_DNA"/>
</dbReference>
<dbReference type="EMBL" id="QHGZ01000251">
    <property type="protein sequence ID" value="RDY74984.1"/>
    <property type="molecule type" value="Genomic_DNA"/>
</dbReference>
<organism evidence="7 13">
    <name type="scientific">Streptococcus agalactiae</name>
    <dbReference type="NCBI Taxonomy" id="1311"/>
    <lineage>
        <taxon>Bacteria</taxon>
        <taxon>Bacillati</taxon>
        <taxon>Bacillota</taxon>
        <taxon>Bacilli</taxon>
        <taxon>Lactobacillales</taxon>
        <taxon>Streptococcaceae</taxon>
        <taxon>Streptococcus</taxon>
    </lineage>
</organism>
<evidence type="ECO:0000313" key="9">
    <source>
        <dbReference type="EMBL" id="SQA18106.1"/>
    </source>
</evidence>
<proteinExistence type="inferred from homology"/>
<sequence length="257" mass="29240">MEYLETININHIAPNPYQPRLEFNTKELEELADSIKINGLIQPIIVRPSAVFGYELVAGERRLRAAKLAKLESIPAIIKSYNNDDSMQLAIVENLQRSNLSPIEEAKAYSQLLQKKSMTHEELAKYMGKSRPYISNTIRLLNLPPLITSAIEEGKLSSGHARALLSLPDASQQKDWYQRILTEDISVRRLEKLLKQEKKTNHKSLQNKDVFLKHQENELAQFLGSKVKLTINKDGAGNIKIAFANQEELNRIINTLK</sequence>
<dbReference type="InterPro" id="IPR057240">
    <property type="entry name" value="ParB_dimer_C"/>
</dbReference>
<dbReference type="GO" id="GO:0009295">
    <property type="term" value="C:nucleoid"/>
    <property type="evidence" value="ECO:0007669"/>
    <property type="project" value="UniProtKB-SubCell"/>
</dbReference>
<dbReference type="SMART" id="SM00470">
    <property type="entry name" value="ParB"/>
    <property type="match status" value="1"/>
</dbReference>
<evidence type="ECO:0000313" key="12">
    <source>
        <dbReference type="Proteomes" id="UP000035346"/>
    </source>
</evidence>
<evidence type="ECO:0000256" key="3">
    <source>
        <dbReference type="ARBA" id="ARBA00022829"/>
    </source>
</evidence>
<reference evidence="6 12" key="1">
    <citation type="journal article" date="2015" name="PLoS ONE">
        <title>Genomic analysis reveals the molecular basis for capsule loss in the group B streptococcus population.</title>
        <authorList>
            <consortium name="DEVANI Consortium"/>
            <person name="Rosini R."/>
            <person name="Campisi E."/>
            <person name="De Chiara M."/>
            <person name="Tettelin H."/>
            <person name="Rinaudo D."/>
            <person name="Toniolo C."/>
            <person name="Metruccio M."/>
            <person name="Guidotti S."/>
            <person name="Sorensen U.B."/>
            <person name="Kilian M."/>
            <person name="Ramirez M."/>
            <person name="Janulczyk R."/>
            <person name="Donati C."/>
            <person name="Grandi G."/>
            <person name="Margarit I."/>
        </authorList>
    </citation>
    <scope>NUCLEOTIDE SEQUENCE [LARGE SCALE GENOMIC DNA]</scope>
    <source>
        <strain evidence="6 12">DK-B-USS-215</strain>
    </source>
</reference>
<evidence type="ECO:0000313" key="8">
    <source>
        <dbReference type="EMBL" id="RDY74984.1"/>
    </source>
</evidence>
<evidence type="ECO:0000313" key="13">
    <source>
        <dbReference type="Proteomes" id="UP000093122"/>
    </source>
</evidence>
<dbReference type="GO" id="GO:0045881">
    <property type="term" value="P:positive regulation of sporulation resulting in formation of a cellular spore"/>
    <property type="evidence" value="ECO:0007669"/>
    <property type="project" value="TreeGrafter"/>
</dbReference>
<dbReference type="NCBIfam" id="TIGR00180">
    <property type="entry name" value="parB_part"/>
    <property type="match status" value="1"/>
</dbReference>
<evidence type="ECO:0000259" key="5">
    <source>
        <dbReference type="SMART" id="SM00470"/>
    </source>
</evidence>
<dbReference type="SUPFAM" id="SSF109709">
    <property type="entry name" value="KorB DNA-binding domain-like"/>
    <property type="match status" value="1"/>
</dbReference>
<dbReference type="FunFam" id="3.90.1530.30:FF:000001">
    <property type="entry name" value="Chromosome partitioning protein ParB"/>
    <property type="match status" value="1"/>
</dbReference>
<dbReference type="Pfam" id="PF23552">
    <property type="entry name" value="ParB_C"/>
    <property type="match status" value="1"/>
</dbReference>
<dbReference type="Proteomes" id="UP000250200">
    <property type="component" value="Unassembled WGS sequence"/>
</dbReference>
<evidence type="ECO:0000313" key="7">
    <source>
        <dbReference type="EMBL" id="OCM70467.1"/>
    </source>
</evidence>
<evidence type="ECO:0000313" key="11">
    <source>
        <dbReference type="EMBL" id="SUN27324.1"/>
    </source>
</evidence>
<accession>A0A076Z7Z4</accession>
<dbReference type="CDD" id="cd16393">
    <property type="entry name" value="SPO0J_N"/>
    <property type="match status" value="1"/>
</dbReference>
<dbReference type="GO" id="GO:0003677">
    <property type="term" value="F:DNA binding"/>
    <property type="evidence" value="ECO:0007669"/>
    <property type="project" value="UniProtKB-KW"/>
</dbReference>
<dbReference type="EMBL" id="UAVB01000001">
    <property type="protein sequence ID" value="SQA18106.1"/>
    <property type="molecule type" value="Genomic_DNA"/>
</dbReference>
<evidence type="ECO:0000313" key="17">
    <source>
        <dbReference type="Proteomes" id="UP000256718"/>
    </source>
</evidence>
<evidence type="ECO:0000313" key="10">
    <source>
        <dbReference type="EMBL" id="SUN13732.1"/>
    </source>
</evidence>
<evidence type="ECO:0000256" key="2">
    <source>
        <dbReference type="ARBA" id="ARBA00006295"/>
    </source>
</evidence>
<reference evidence="7 13" key="2">
    <citation type="journal article" date="2016" name="Sci. Rep.">
        <title>Serotype IV Streptococcus agalactiae ST-452 has arisen from large genomic recombination events between CC23 and the hypervirulent CC17 lineages.</title>
        <authorList>
            <person name="Campisi E."/>
            <person name="Rinaudo C.D."/>
            <person name="Donati C."/>
            <person name="Barucco M."/>
            <person name="Torricelli G."/>
            <person name="Edwards M.S."/>
            <person name="Baker C.J."/>
            <person name="Margarit I."/>
            <person name="Rosini R."/>
        </authorList>
    </citation>
    <scope>NUCLEOTIDE SEQUENCE [LARGE SCALE GENOMIC DNA]</scope>
    <source>
        <strain evidence="7 13">CZ-PW-140</strain>
    </source>
</reference>
<comment type="caution">
    <text evidence="7">The sequence shown here is derived from an EMBL/GenBank/DDBJ whole genome shotgun (WGS) entry which is preliminary data.</text>
</comment>
<dbReference type="Proteomes" id="UP000035346">
    <property type="component" value="Unassembled WGS sequence"/>
</dbReference>
<dbReference type="FunFam" id="1.10.10.2830:FF:000001">
    <property type="entry name" value="Chromosome partitioning protein ParB"/>
    <property type="match status" value="1"/>
</dbReference>
<dbReference type="RefSeq" id="WP_000456084.1">
    <property type="nucleotide sequence ID" value="NZ_CAACXY010000001.1"/>
</dbReference>
<dbReference type="InterPro" id="IPR004437">
    <property type="entry name" value="ParB/RepB/Spo0J"/>
</dbReference>
<dbReference type="Proteomes" id="UP000256718">
    <property type="component" value="Unassembled WGS sequence"/>
</dbReference>
<dbReference type="PANTHER" id="PTHR33375:SF1">
    <property type="entry name" value="CHROMOSOME-PARTITIONING PROTEIN PARB-RELATED"/>
    <property type="match status" value="1"/>
</dbReference>
<protein>
    <submittedName>
        <fullName evidence="9">Chromosome (Plasmid) partitioning protein ParB / Stage 0 sporulation protein J</fullName>
    </submittedName>
    <submittedName>
        <fullName evidence="7">Chromosome partitioning protein ParB</fullName>
    </submittedName>
    <submittedName>
        <fullName evidence="8">ParB/RepB/Spo0J family partition protein</fullName>
    </submittedName>
</protein>
<reference evidence="8 17" key="3">
    <citation type="journal article" date="2018" name="Emerg. Microbes Infect.">
        <title>Phenotypic and molecular analysis of nontypeable Group B streptococci: identification of cps2a and hybrid cps2a/cps5 Group B streptococcal capsule gene clusters.</title>
        <authorList>
            <person name="Alhhazmi A."/>
            <person name="Tyrrell G.J."/>
        </authorList>
    </citation>
    <scope>NUCLEOTIDE SEQUENCE [LARGE SCALE GENOMIC DNA]</scope>
    <source>
        <strain evidence="8 17">PLGBS17</strain>
    </source>
</reference>
<dbReference type="GO" id="GO:0005694">
    <property type="term" value="C:chromosome"/>
    <property type="evidence" value="ECO:0007669"/>
    <property type="project" value="TreeGrafter"/>
</dbReference>
<dbReference type="InterPro" id="IPR041468">
    <property type="entry name" value="HTH_ParB/Spo0J"/>
</dbReference>
<dbReference type="Proteomes" id="UP000255140">
    <property type="component" value="Unassembled WGS sequence"/>
</dbReference>
<dbReference type="SUPFAM" id="SSF110849">
    <property type="entry name" value="ParB/Sulfiredoxin"/>
    <property type="match status" value="1"/>
</dbReference>
<dbReference type="Gene3D" id="1.10.10.2830">
    <property type="match status" value="1"/>
</dbReference>
<evidence type="ECO:0000256" key="4">
    <source>
        <dbReference type="ARBA" id="ARBA00023125"/>
    </source>
</evidence>
<evidence type="ECO:0000313" key="6">
    <source>
        <dbReference type="EMBL" id="KLL38889.1"/>
    </source>
</evidence>
<keyword evidence="4" id="KW-0238">DNA-binding</keyword>
<dbReference type="Pfam" id="PF17762">
    <property type="entry name" value="HTH_ParB"/>
    <property type="match status" value="1"/>
</dbReference>
<comment type="subcellular location">
    <subcellularLocation>
        <location evidence="1">Cytoplasm</location>
        <location evidence="1">Nucleoid</location>
    </subcellularLocation>
</comment>
<gene>
    <name evidence="9" type="primary">parB</name>
    <name evidence="7" type="ORF">AX245_02500</name>
    <name evidence="8" type="ORF">C4618_12585</name>
    <name evidence="9" type="ORF">NCTC8181_01147</name>
    <name evidence="10" type="ORF">NCTC8185_00995</name>
    <name evidence="11" type="ORF">NCTC9828_00279</name>
    <name evidence="6" type="ORF">WA04_05670</name>
</gene>
<feature type="domain" description="ParB-like N-terminal" evidence="5">
    <location>
        <begin position="5"/>
        <end position="95"/>
    </location>
</feature>
<evidence type="ECO:0000313" key="16">
    <source>
        <dbReference type="Proteomes" id="UP000255140"/>
    </source>
</evidence>
<dbReference type="PANTHER" id="PTHR33375">
    <property type="entry name" value="CHROMOSOME-PARTITIONING PROTEIN PARB-RELATED"/>
    <property type="match status" value="1"/>
</dbReference>